<keyword evidence="6" id="KW-1185">Reference proteome</keyword>
<dbReference type="PRINTS" id="PR00116">
    <property type="entry name" value="ARGINASE"/>
</dbReference>
<evidence type="ECO:0000313" key="5">
    <source>
        <dbReference type="EMBL" id="KGE85322.1"/>
    </source>
</evidence>
<keyword evidence="1 3" id="KW-0479">Metal-binding</keyword>
<dbReference type="RefSeq" id="WP_044228363.1">
    <property type="nucleotide sequence ID" value="NZ_JBKAGJ010000004.1"/>
</dbReference>
<name>A0A098S2F4_9BACT</name>
<evidence type="ECO:0008006" key="7">
    <source>
        <dbReference type="Google" id="ProtNLM"/>
    </source>
</evidence>
<dbReference type="SUPFAM" id="SSF52768">
    <property type="entry name" value="Arginase/deacetylase"/>
    <property type="match status" value="1"/>
</dbReference>
<evidence type="ECO:0000256" key="1">
    <source>
        <dbReference type="ARBA" id="ARBA00022723"/>
    </source>
</evidence>
<keyword evidence="3" id="KW-0464">Manganese</keyword>
<dbReference type="PANTHER" id="PTHR11358">
    <property type="entry name" value="ARGINASE/AGMATINASE"/>
    <property type="match status" value="1"/>
</dbReference>
<accession>A0A098S2F4</accession>
<dbReference type="InterPro" id="IPR006035">
    <property type="entry name" value="Ureohydrolase"/>
</dbReference>
<dbReference type="STRING" id="1524460.IX84_27850"/>
<feature type="binding site" evidence="3">
    <location>
        <position position="180"/>
    </location>
    <ligand>
        <name>Mn(2+)</name>
        <dbReference type="ChEBI" id="CHEBI:29035"/>
        <label>1</label>
    </ligand>
</feature>
<dbReference type="AlphaFoldDB" id="A0A098S2F4"/>
<protein>
    <recommendedName>
        <fullName evidence="7">Agmatinase</fullName>
    </recommendedName>
</protein>
<dbReference type="PIRSF" id="PIRSF036979">
    <property type="entry name" value="Arginase"/>
    <property type="match status" value="1"/>
</dbReference>
<feature type="binding site" evidence="3">
    <location>
        <position position="184"/>
    </location>
    <ligand>
        <name>Mn(2+)</name>
        <dbReference type="ChEBI" id="CHEBI:29035"/>
        <label>1</label>
    </ligand>
</feature>
<dbReference type="Proteomes" id="UP000029736">
    <property type="component" value="Unassembled WGS sequence"/>
</dbReference>
<comment type="cofactor">
    <cofactor evidence="3">
        <name>Mn(2+)</name>
        <dbReference type="ChEBI" id="CHEBI:29035"/>
    </cofactor>
    <text evidence="3">Binds 2 manganese ions per subunit.</text>
</comment>
<comment type="caution">
    <text evidence="5">The sequence shown here is derived from an EMBL/GenBank/DDBJ whole genome shotgun (WGS) entry which is preliminary data.</text>
</comment>
<dbReference type="GO" id="GO:0033389">
    <property type="term" value="P:putrescine biosynthetic process from arginine, via agmatine"/>
    <property type="evidence" value="ECO:0007669"/>
    <property type="project" value="TreeGrafter"/>
</dbReference>
<feature type="binding site" evidence="3">
    <location>
        <position position="182"/>
    </location>
    <ligand>
        <name>Mn(2+)</name>
        <dbReference type="ChEBI" id="CHEBI:29035"/>
        <label>1</label>
    </ligand>
</feature>
<dbReference type="Gene3D" id="3.40.800.10">
    <property type="entry name" value="Ureohydrolase domain"/>
    <property type="match status" value="1"/>
</dbReference>
<sequence>MGNSNSKAEKIKNFDPNGVGLKNGHFIGLPFEEQDAQIVLLPVPWDVTVSYGAGTATGPANILEASPQLDLYDPDVPEAWKMGLFMRQPDESWLHRSQELRPGAARYIEQLEEGLPVDEATLTHINKACTELKAWVKAETTALLEQGKAVGIVGGEHSVPLGFLEALSERHPGFGVLQIDAHMDLRAAYEGFTYSHASIFYNALRLEGLAQLTQVGIRDYCEAEAQLARQDSRCAVFFNHDLNRRAFEGATWADLCREMVDTLPEKVYISFDIDGLLPELCPHTGTPVPGGLTFDQAIYLLQTVVESGHTIIGFDLCETAGHPHEWDANVGARVLYKLANLMGKSQGLQTG</sequence>
<dbReference type="CDD" id="cd11593">
    <property type="entry name" value="Agmatinase-like_2"/>
    <property type="match status" value="1"/>
</dbReference>
<evidence type="ECO:0000256" key="4">
    <source>
        <dbReference type="PROSITE-ProRule" id="PRU00742"/>
    </source>
</evidence>
<evidence type="ECO:0000256" key="3">
    <source>
        <dbReference type="PIRSR" id="PIRSR036979-1"/>
    </source>
</evidence>
<reference evidence="5 6" key="1">
    <citation type="journal article" date="2014" name="Int. J. Syst. Evol. Microbiol.">
        <title>Phaeodactylibacter xiamenensis gen. nov., sp. nov., a member of the family Saprospiraceae isolated from the marine alga Phaeodactylum tricornutum.</title>
        <authorList>
            <person name="Chen Z.Jr."/>
            <person name="Lei X."/>
            <person name="Lai Q."/>
            <person name="Li Y."/>
            <person name="Zhang B."/>
            <person name="Zhang J."/>
            <person name="Zhang H."/>
            <person name="Yang L."/>
            <person name="Zheng W."/>
            <person name="Tian Y."/>
            <person name="Yu Z."/>
            <person name="Xu H.Jr."/>
            <person name="Zheng T."/>
        </authorList>
    </citation>
    <scope>NUCLEOTIDE SEQUENCE [LARGE SCALE GENOMIC DNA]</scope>
    <source>
        <strain evidence="5 6">KD52</strain>
    </source>
</reference>
<dbReference type="GO" id="GO:0046872">
    <property type="term" value="F:metal ion binding"/>
    <property type="evidence" value="ECO:0007669"/>
    <property type="project" value="UniProtKB-KW"/>
</dbReference>
<feature type="binding site" evidence="3">
    <location>
        <position position="272"/>
    </location>
    <ligand>
        <name>Mn(2+)</name>
        <dbReference type="ChEBI" id="CHEBI:29035"/>
        <label>1</label>
    </ligand>
</feature>
<proteinExistence type="inferred from homology"/>
<dbReference type="PROSITE" id="PS51409">
    <property type="entry name" value="ARGINASE_2"/>
    <property type="match status" value="1"/>
</dbReference>
<feature type="binding site" evidence="3">
    <location>
        <position position="157"/>
    </location>
    <ligand>
        <name>Mn(2+)</name>
        <dbReference type="ChEBI" id="CHEBI:29035"/>
        <label>1</label>
    </ligand>
</feature>
<dbReference type="InterPro" id="IPR023696">
    <property type="entry name" value="Ureohydrolase_dom_sf"/>
</dbReference>
<feature type="binding site" evidence="3">
    <location>
        <position position="274"/>
    </location>
    <ligand>
        <name>Mn(2+)</name>
        <dbReference type="ChEBI" id="CHEBI:29035"/>
        <label>1</label>
    </ligand>
</feature>
<dbReference type="Pfam" id="PF00491">
    <property type="entry name" value="Arginase"/>
    <property type="match status" value="1"/>
</dbReference>
<dbReference type="GO" id="GO:0008783">
    <property type="term" value="F:agmatinase activity"/>
    <property type="evidence" value="ECO:0007669"/>
    <property type="project" value="TreeGrafter"/>
</dbReference>
<evidence type="ECO:0000256" key="2">
    <source>
        <dbReference type="ARBA" id="ARBA00022801"/>
    </source>
</evidence>
<organism evidence="5 6">
    <name type="scientific">Phaeodactylibacter xiamenensis</name>
    <dbReference type="NCBI Taxonomy" id="1524460"/>
    <lineage>
        <taxon>Bacteria</taxon>
        <taxon>Pseudomonadati</taxon>
        <taxon>Bacteroidota</taxon>
        <taxon>Saprospiria</taxon>
        <taxon>Saprospirales</taxon>
        <taxon>Haliscomenobacteraceae</taxon>
        <taxon>Phaeodactylibacter</taxon>
    </lineage>
</organism>
<gene>
    <name evidence="5" type="ORF">IX84_27850</name>
</gene>
<keyword evidence="2" id="KW-0378">Hydrolase</keyword>
<evidence type="ECO:0000313" key="6">
    <source>
        <dbReference type="Proteomes" id="UP000029736"/>
    </source>
</evidence>
<comment type="similarity">
    <text evidence="4">Belongs to the arginase family.</text>
</comment>
<dbReference type="EMBL" id="JPOS01000090">
    <property type="protein sequence ID" value="KGE85322.1"/>
    <property type="molecule type" value="Genomic_DNA"/>
</dbReference>
<dbReference type="PANTHER" id="PTHR11358:SF26">
    <property type="entry name" value="GUANIDINO ACID HYDROLASE, MITOCHONDRIAL"/>
    <property type="match status" value="1"/>
</dbReference>
<dbReference type="OrthoDB" id="9788689at2"/>